<evidence type="ECO:0000313" key="2">
    <source>
        <dbReference type="Proteomes" id="UP000241856"/>
    </source>
</evidence>
<evidence type="ECO:0000313" key="1">
    <source>
        <dbReference type="EMBL" id="AUV57165.1"/>
    </source>
</evidence>
<sequence length="77" mass="8696">MSKAQYKLIQIVNVESRFDDYSLTLHECGIEVNERFYADVYGGGTAWIRAKRDNADKSILAGDNLSVDFGDYIEVAE</sequence>
<dbReference type="Proteomes" id="UP000241856">
    <property type="component" value="Segment"/>
</dbReference>
<reference evidence="1 2" key="1">
    <citation type="submission" date="2017-12" db="EMBL/GenBank/DDBJ databases">
        <title>Genomic analysis of a novel phage Ec_L1 lytic to Enterobacter cloacae.</title>
        <authorList>
            <person name="Li Z."/>
            <person name="Ren H."/>
            <person name="Xu Y."/>
        </authorList>
    </citation>
    <scope>NUCLEOTIDE SEQUENCE [LARGE SCALE GENOMIC DNA]</scope>
</reference>
<accession>A0A2P0W9X4</accession>
<proteinExistence type="predicted"/>
<name>A0A2P0W9X4_9CAUD</name>
<dbReference type="EMBL" id="MG732930">
    <property type="protein sequence ID" value="AUV57165.1"/>
    <property type="molecule type" value="Genomic_DNA"/>
</dbReference>
<keyword evidence="2" id="KW-1185">Reference proteome</keyword>
<protein>
    <submittedName>
        <fullName evidence="1">Uncharacterized protein</fullName>
    </submittedName>
</protein>
<organism evidence="1 2">
    <name type="scientific">Enterobacter phage Ec_L1</name>
    <dbReference type="NCBI Taxonomy" id="2070180"/>
    <lineage>
        <taxon>Viruses</taxon>
        <taxon>Duplodnaviria</taxon>
        <taxon>Heunggongvirae</taxon>
        <taxon>Uroviricota</taxon>
        <taxon>Caudoviricetes</taxon>
        <taxon>Drexlerviridae</taxon>
        <taxon>Eclunavirus</taxon>
        <taxon>Eclunavirus EcL1</taxon>
    </lineage>
</organism>
<gene>
    <name evidence="1" type="ORF">Ec51</name>
</gene>